<sequence>MRDYRDAAKQLADMDSFEQPKGDTETLFVKFALFARTVTLFDTAVLLAEHDKLFELRSICREVLECAIHMDAAFRRDDYLKMLKDDDDKSRWSRAKAFQERNTDLDTDSRSLLQEFLNEKKGKPLKPSELSKGSDFPDMAHTYREISADTAHVTYTALVRHSKHNDDGSTIFTLDPLLTDIEIHETLAMLGLSAMICTLNVVRMIPTMSGDPVFFTLNERFRALQAIRPAMSDNIGAGEAR</sequence>
<proteinExistence type="predicted"/>
<accession>A0AAJ4TDR5</accession>
<protein>
    <submittedName>
        <fullName evidence="1">Uncharacterized protein</fullName>
    </submittedName>
</protein>
<evidence type="ECO:0000313" key="1">
    <source>
        <dbReference type="EMBL" id="QTG17385.1"/>
    </source>
</evidence>
<dbReference type="AlphaFoldDB" id="A0AAJ4TDR5"/>
<geneLocation type="plasmid" evidence="1 2">
    <name>pQ15_94_4</name>
</geneLocation>
<dbReference type="InterPro" id="IPR043733">
    <property type="entry name" value="DUF5677"/>
</dbReference>
<name>A0AAJ4TDR5_AGRTU</name>
<dbReference type="EMBL" id="CP049221">
    <property type="protein sequence ID" value="QTG17385.1"/>
    <property type="molecule type" value="Genomic_DNA"/>
</dbReference>
<reference evidence="1" key="1">
    <citation type="submission" date="2020-02" db="EMBL/GenBank/DDBJ databases">
        <title>Unexpected conservation and global transmission of agrobacterial virulence plasmids.</title>
        <authorList>
            <person name="Weisberg A.J."/>
            <person name="Davis E.W. II"/>
            <person name="Tabima J.R."/>
            <person name="Belcher M.S."/>
            <person name="Miller M."/>
            <person name="Kuo C.-H."/>
            <person name="Loper J.E."/>
            <person name="Grunwald N.J."/>
            <person name="Putnam M.L."/>
            <person name="Chang J.H."/>
        </authorList>
    </citation>
    <scope>NUCLEOTIDE SEQUENCE</scope>
    <source>
        <strain evidence="1">Q15/94</strain>
        <plasmid evidence="1">pQ15_94_4</plasmid>
    </source>
</reference>
<gene>
    <name evidence="1" type="ORF">G6M86_28950</name>
</gene>
<organism evidence="1 2">
    <name type="scientific">Agrobacterium tumefaciens</name>
    <dbReference type="NCBI Taxonomy" id="358"/>
    <lineage>
        <taxon>Bacteria</taxon>
        <taxon>Pseudomonadati</taxon>
        <taxon>Pseudomonadota</taxon>
        <taxon>Alphaproteobacteria</taxon>
        <taxon>Hyphomicrobiales</taxon>
        <taxon>Rhizobiaceae</taxon>
        <taxon>Rhizobium/Agrobacterium group</taxon>
        <taxon>Agrobacterium</taxon>
        <taxon>Agrobacterium tumefaciens complex</taxon>
    </lineage>
</organism>
<dbReference type="Proteomes" id="UP000663946">
    <property type="component" value="Plasmid pQ15_94_4"/>
</dbReference>
<dbReference type="Pfam" id="PF18928">
    <property type="entry name" value="DUF5677"/>
    <property type="match status" value="1"/>
</dbReference>
<evidence type="ECO:0000313" key="2">
    <source>
        <dbReference type="Proteomes" id="UP000663946"/>
    </source>
</evidence>
<keyword evidence="1" id="KW-0614">Plasmid</keyword>